<evidence type="ECO:0000256" key="7">
    <source>
        <dbReference type="ARBA" id="ARBA00022490"/>
    </source>
</evidence>
<dbReference type="SUPFAM" id="SSF53671">
    <property type="entry name" value="Aspartate/ornithine carbamoyltransferase"/>
    <property type="match status" value="1"/>
</dbReference>
<dbReference type="GO" id="GO:0005737">
    <property type="term" value="C:cytoplasm"/>
    <property type="evidence" value="ECO:0007669"/>
    <property type="project" value="UniProtKB-SubCell"/>
</dbReference>
<dbReference type="PROSITE" id="PS00097">
    <property type="entry name" value="CARBAMOYLTRANSFERASE"/>
    <property type="match status" value="1"/>
</dbReference>
<dbReference type="STRING" id="328396.RU93_GL001675"/>
<dbReference type="NCBIfam" id="NF001986">
    <property type="entry name" value="PRK00779.1"/>
    <property type="match status" value="1"/>
</dbReference>
<evidence type="ECO:0000259" key="11">
    <source>
        <dbReference type="Pfam" id="PF00185"/>
    </source>
</evidence>
<dbReference type="InterPro" id="IPR006132">
    <property type="entry name" value="Asp/Orn_carbamoyltranf_P-bd"/>
</dbReference>
<protein>
    <recommendedName>
        <fullName evidence="6 10">Ornithine carbamoyltransferase</fullName>
        <shortName evidence="10">OTCase</shortName>
        <ecNumber evidence="5 10">2.1.3.3</ecNumber>
    </recommendedName>
</protein>
<dbReference type="Proteomes" id="UP000182149">
    <property type="component" value="Unassembled WGS sequence"/>
</dbReference>
<dbReference type="EC" id="2.1.3.3" evidence="5 10"/>
<dbReference type="OrthoDB" id="9802587at2"/>
<comment type="function">
    <text evidence="1">Reversibly catalyzes the transfer of the carbamoyl group from carbamoyl phosphate (CP) to the N(epsilon) atom of ornithine (ORN) to produce L-citrulline.</text>
</comment>
<feature type="binding site" evidence="10">
    <location>
        <begin position="51"/>
        <end position="54"/>
    </location>
    <ligand>
        <name>carbamoyl phosphate</name>
        <dbReference type="ChEBI" id="CHEBI:58228"/>
    </ligand>
</feature>
<dbReference type="RefSeq" id="WP_071874393.1">
    <property type="nucleotide sequence ID" value="NZ_JBHSHF010000020.1"/>
</dbReference>
<evidence type="ECO:0000313" key="14">
    <source>
        <dbReference type="Proteomes" id="UP000182149"/>
    </source>
</evidence>
<feature type="domain" description="Aspartate/ornithine carbamoyltransferase Asp/Orn-binding" evidence="11">
    <location>
        <begin position="148"/>
        <end position="296"/>
    </location>
</feature>
<dbReference type="PRINTS" id="PR00102">
    <property type="entry name" value="OTCASE"/>
</dbReference>
<name>A0A1L8QUK4_9ENTE</name>
<feature type="binding site" evidence="10">
    <location>
        <begin position="223"/>
        <end position="224"/>
    </location>
    <ligand>
        <name>L-ornithine</name>
        <dbReference type="ChEBI" id="CHEBI:46911"/>
    </ligand>
</feature>
<keyword evidence="7 10" id="KW-0963">Cytoplasm</keyword>
<dbReference type="EMBL" id="JXKD01000004">
    <property type="protein sequence ID" value="OJG11188.1"/>
    <property type="molecule type" value="Genomic_DNA"/>
</dbReference>
<dbReference type="FunFam" id="3.40.50.1370:FF:000016">
    <property type="entry name" value="Ornithine carbamoyltransferase"/>
    <property type="match status" value="1"/>
</dbReference>
<dbReference type="Pfam" id="PF00185">
    <property type="entry name" value="OTCace"/>
    <property type="match status" value="1"/>
</dbReference>
<evidence type="ECO:0000256" key="3">
    <source>
        <dbReference type="ARBA" id="ARBA00004975"/>
    </source>
</evidence>
<dbReference type="PRINTS" id="PR00100">
    <property type="entry name" value="AOTCASE"/>
</dbReference>
<feature type="binding site" evidence="10">
    <location>
        <begin position="129"/>
        <end position="132"/>
    </location>
    <ligand>
        <name>carbamoyl phosphate</name>
        <dbReference type="ChEBI" id="CHEBI:58228"/>
    </ligand>
</feature>
<dbReference type="InterPro" id="IPR006131">
    <property type="entry name" value="Asp_carbamoyltransf_Asp/Orn-bd"/>
</dbReference>
<comment type="pathway">
    <text evidence="3">Amino-acid biosynthesis; L-arginine biosynthesis; L-arginine from L-ornithine and carbamoyl phosphate: step 1/3.</text>
</comment>
<dbReference type="FunFam" id="3.40.50.1370:FF:000008">
    <property type="entry name" value="Ornithine carbamoyltransferase"/>
    <property type="match status" value="1"/>
</dbReference>
<organism evidence="13 14">
    <name type="scientific">Enterococcus aquimarinus</name>
    <dbReference type="NCBI Taxonomy" id="328396"/>
    <lineage>
        <taxon>Bacteria</taxon>
        <taxon>Bacillati</taxon>
        <taxon>Bacillota</taxon>
        <taxon>Bacilli</taxon>
        <taxon>Lactobacillales</taxon>
        <taxon>Enterococcaceae</taxon>
        <taxon>Enterococcus</taxon>
    </lineage>
</organism>
<dbReference type="GO" id="GO:0004585">
    <property type="term" value="F:ornithine carbamoyltransferase activity"/>
    <property type="evidence" value="ECO:0007669"/>
    <property type="project" value="UniProtKB-UniRule"/>
</dbReference>
<accession>A0A1L8QUK4</accession>
<evidence type="ECO:0000256" key="4">
    <source>
        <dbReference type="ARBA" id="ARBA00007805"/>
    </source>
</evidence>
<evidence type="ECO:0000256" key="2">
    <source>
        <dbReference type="ARBA" id="ARBA00004496"/>
    </source>
</evidence>
<evidence type="ECO:0000313" key="13">
    <source>
        <dbReference type="EMBL" id="OJG11188.1"/>
    </source>
</evidence>
<evidence type="ECO:0000256" key="5">
    <source>
        <dbReference type="ARBA" id="ARBA00013007"/>
    </source>
</evidence>
<dbReference type="Pfam" id="PF02729">
    <property type="entry name" value="OTCace_N"/>
    <property type="match status" value="1"/>
</dbReference>
<dbReference type="HAMAP" id="MF_01109">
    <property type="entry name" value="OTCase"/>
    <property type="match status" value="1"/>
</dbReference>
<dbReference type="PANTHER" id="PTHR45753">
    <property type="entry name" value="ORNITHINE CARBAMOYLTRANSFERASE, MITOCHONDRIAL"/>
    <property type="match status" value="1"/>
</dbReference>
<comment type="similarity">
    <text evidence="4 10">Belongs to the aspartate/ornithine carbamoyltransferase superfamily. OTCase family.</text>
</comment>
<comment type="catalytic activity">
    <reaction evidence="9 10">
        <text>carbamoyl phosphate + L-ornithine = L-citrulline + phosphate + H(+)</text>
        <dbReference type="Rhea" id="RHEA:19513"/>
        <dbReference type="ChEBI" id="CHEBI:15378"/>
        <dbReference type="ChEBI" id="CHEBI:43474"/>
        <dbReference type="ChEBI" id="CHEBI:46911"/>
        <dbReference type="ChEBI" id="CHEBI:57743"/>
        <dbReference type="ChEBI" id="CHEBI:58228"/>
        <dbReference type="EC" id="2.1.3.3"/>
    </reaction>
</comment>
<feature type="binding site" evidence="10">
    <location>
        <position position="219"/>
    </location>
    <ligand>
        <name>L-ornithine</name>
        <dbReference type="ChEBI" id="CHEBI:46911"/>
    </ligand>
</feature>
<gene>
    <name evidence="13" type="ORF">RU93_GL001675</name>
</gene>
<dbReference type="InterPro" id="IPR036901">
    <property type="entry name" value="Asp/Orn_carbamoylTrfase_sf"/>
</dbReference>
<reference evidence="13 14" key="1">
    <citation type="submission" date="2014-12" db="EMBL/GenBank/DDBJ databases">
        <title>Draft genome sequences of 29 type strains of Enterococci.</title>
        <authorList>
            <person name="Zhong Z."/>
            <person name="Sun Z."/>
            <person name="Liu W."/>
            <person name="Zhang W."/>
            <person name="Zhang H."/>
        </authorList>
    </citation>
    <scope>NUCLEOTIDE SEQUENCE [LARGE SCALE GENOMIC DNA]</scope>
    <source>
        <strain evidence="13 14">DSM 17690</strain>
    </source>
</reference>
<dbReference type="AlphaFoldDB" id="A0A1L8QUK4"/>
<evidence type="ECO:0000256" key="1">
    <source>
        <dbReference type="ARBA" id="ARBA00003822"/>
    </source>
</evidence>
<dbReference type="Gene3D" id="3.40.50.1370">
    <property type="entry name" value="Aspartate/ornithine carbamoyltransferase"/>
    <property type="match status" value="2"/>
</dbReference>
<dbReference type="InterPro" id="IPR006130">
    <property type="entry name" value="Asp/Orn_carbamoylTrfase"/>
</dbReference>
<comment type="caution">
    <text evidence="13">The sequence shown here is derived from an EMBL/GenBank/DDBJ whole genome shotgun (WGS) entry which is preliminary data.</text>
</comment>
<evidence type="ECO:0000259" key="12">
    <source>
        <dbReference type="Pfam" id="PF02729"/>
    </source>
</evidence>
<comment type="subcellular location">
    <subcellularLocation>
        <location evidence="2 10">Cytoplasm</location>
    </subcellularLocation>
</comment>
<keyword evidence="8 10" id="KW-0808">Transferase</keyword>
<evidence type="ECO:0000256" key="10">
    <source>
        <dbReference type="HAMAP-Rule" id="MF_01109"/>
    </source>
</evidence>
<evidence type="ECO:0000256" key="9">
    <source>
        <dbReference type="ARBA" id="ARBA00048772"/>
    </source>
</evidence>
<feature type="binding site" evidence="10">
    <location>
        <position position="78"/>
    </location>
    <ligand>
        <name>carbamoyl phosphate</name>
        <dbReference type="ChEBI" id="CHEBI:58228"/>
    </ligand>
</feature>
<keyword evidence="14" id="KW-1185">Reference proteome</keyword>
<dbReference type="InterPro" id="IPR002292">
    <property type="entry name" value="Orn/put_carbamltrans"/>
</dbReference>
<dbReference type="GO" id="GO:0042450">
    <property type="term" value="P:L-arginine biosynthetic process via ornithine"/>
    <property type="evidence" value="ECO:0007669"/>
    <property type="project" value="UniProtKB-UniRule"/>
</dbReference>
<evidence type="ECO:0000256" key="6">
    <source>
        <dbReference type="ARBA" id="ARBA00016634"/>
    </source>
</evidence>
<feature type="binding site" evidence="10">
    <location>
        <position position="102"/>
    </location>
    <ligand>
        <name>carbamoyl phosphate</name>
        <dbReference type="ChEBI" id="CHEBI:58228"/>
    </ligand>
</feature>
<dbReference type="GO" id="GO:0019240">
    <property type="term" value="P:citrulline biosynthetic process"/>
    <property type="evidence" value="ECO:0007669"/>
    <property type="project" value="TreeGrafter"/>
</dbReference>
<dbReference type="NCBIfam" id="TIGR00658">
    <property type="entry name" value="orni_carb_tr"/>
    <property type="match status" value="1"/>
</dbReference>
<feature type="binding site" evidence="10">
    <location>
        <position position="160"/>
    </location>
    <ligand>
        <name>L-ornithine</name>
        <dbReference type="ChEBI" id="CHEBI:46911"/>
    </ligand>
</feature>
<feature type="domain" description="Aspartate/ornithine carbamoyltransferase carbamoyl-P binding" evidence="12">
    <location>
        <begin position="2"/>
        <end position="142"/>
    </location>
</feature>
<dbReference type="PANTHER" id="PTHR45753:SF3">
    <property type="entry name" value="ORNITHINE TRANSCARBAMYLASE, MITOCHONDRIAL"/>
    <property type="match status" value="1"/>
</dbReference>
<sequence>MKHLLKLIDLSTEEITEILNLSDQLKYELKNNIPHPRLAGKTLGMIFQKSSTRTRVSFEVGMYQLGGHPLFLSANDLQIGRGEPTADTARVMSRYCDGIMIRTFEQAEVEEFAKYSTIPVTNALTDFAHPCQIFADLLTIREYKGSFEGLKVCFIGDTNNMANSFLVGALKVGMKFTLASPAGYVLHPEIAAFVKDNPNFEQTTDVLAAAKEADVVVTDVWASMGDEAEEQKRQQDFVGYQINNEVMANAKSDAIVLHCLPAHREEEITTEVFEKYANVIFDEAENRLHVQKAILVKLMEK</sequence>
<dbReference type="InterPro" id="IPR024904">
    <property type="entry name" value="OTCase_ArgI"/>
</dbReference>
<feature type="binding site" evidence="10">
    <location>
        <begin position="259"/>
        <end position="260"/>
    </location>
    <ligand>
        <name>carbamoyl phosphate</name>
        <dbReference type="ChEBI" id="CHEBI:58228"/>
    </ligand>
</feature>
<proteinExistence type="inferred from homology"/>
<dbReference type="GO" id="GO:0016597">
    <property type="term" value="F:amino acid binding"/>
    <property type="evidence" value="ECO:0007669"/>
    <property type="project" value="InterPro"/>
</dbReference>
<feature type="binding site" evidence="10">
    <location>
        <position position="287"/>
    </location>
    <ligand>
        <name>carbamoyl phosphate</name>
        <dbReference type="ChEBI" id="CHEBI:58228"/>
    </ligand>
</feature>
<evidence type="ECO:0000256" key="8">
    <source>
        <dbReference type="ARBA" id="ARBA00022679"/>
    </source>
</evidence>